<evidence type="ECO:0000313" key="7">
    <source>
        <dbReference type="Proteomes" id="UP000280455"/>
    </source>
</evidence>
<keyword evidence="5" id="KW-0119">Carbohydrate metabolism</keyword>
<dbReference type="InterPro" id="IPR006879">
    <property type="entry name" value="YdjC-like"/>
</dbReference>
<comment type="cofactor">
    <cofactor evidence="1">
        <name>Mg(2+)</name>
        <dbReference type="ChEBI" id="CHEBI:18420"/>
    </cofactor>
</comment>
<keyword evidence="3" id="KW-0378">Hydrolase</keyword>
<dbReference type="PANTHER" id="PTHR31609:SF1">
    <property type="entry name" value="CARBOHYDRATE DEACETYLASE"/>
    <property type="match status" value="1"/>
</dbReference>
<gene>
    <name evidence="6" type="ORF">C4K07_2975</name>
</gene>
<dbReference type="Proteomes" id="UP000280455">
    <property type="component" value="Chromosome"/>
</dbReference>
<evidence type="ECO:0000256" key="3">
    <source>
        <dbReference type="ARBA" id="ARBA00022801"/>
    </source>
</evidence>
<dbReference type="InterPro" id="IPR011330">
    <property type="entry name" value="Glyco_hydro/deAcase_b/a-brl"/>
</dbReference>
<keyword evidence="4" id="KW-0460">Magnesium</keyword>
<evidence type="ECO:0000256" key="4">
    <source>
        <dbReference type="ARBA" id="ARBA00022842"/>
    </source>
</evidence>
<dbReference type="AlphaFoldDB" id="A0AAD0ZGQ8"/>
<accession>A0AAD0ZGQ8</accession>
<evidence type="ECO:0000256" key="5">
    <source>
        <dbReference type="ARBA" id="ARBA00023277"/>
    </source>
</evidence>
<protein>
    <submittedName>
        <fullName evidence="6">Cellobiose phosphotransferase system YdjC-like protein</fullName>
    </submittedName>
</protein>
<dbReference type="Gene3D" id="3.20.20.370">
    <property type="entry name" value="Glycoside hydrolase/deacetylase"/>
    <property type="match status" value="1"/>
</dbReference>
<dbReference type="Pfam" id="PF04794">
    <property type="entry name" value="YdjC"/>
    <property type="match status" value="1"/>
</dbReference>
<dbReference type="GO" id="GO:0046872">
    <property type="term" value="F:metal ion binding"/>
    <property type="evidence" value="ECO:0007669"/>
    <property type="project" value="UniProtKB-KW"/>
</dbReference>
<keyword evidence="2" id="KW-0479">Metal-binding</keyword>
<organism evidence="6 7">
    <name type="scientific">Pseudomonas chlororaphis subsp. aureofaciens</name>
    <dbReference type="NCBI Taxonomy" id="587851"/>
    <lineage>
        <taxon>Bacteria</taxon>
        <taxon>Pseudomonadati</taxon>
        <taxon>Pseudomonadota</taxon>
        <taxon>Gammaproteobacteria</taxon>
        <taxon>Pseudomonadales</taxon>
        <taxon>Pseudomonadaceae</taxon>
        <taxon>Pseudomonas</taxon>
    </lineage>
</organism>
<dbReference type="GO" id="GO:0016787">
    <property type="term" value="F:hydrolase activity"/>
    <property type="evidence" value="ECO:0007669"/>
    <property type="project" value="UniProtKB-KW"/>
</dbReference>
<name>A0AAD0ZGQ8_9PSED</name>
<dbReference type="SUPFAM" id="SSF88713">
    <property type="entry name" value="Glycoside hydrolase/deacetylase"/>
    <property type="match status" value="1"/>
</dbReference>
<dbReference type="GO" id="GO:0019213">
    <property type="term" value="F:deacetylase activity"/>
    <property type="evidence" value="ECO:0007669"/>
    <property type="project" value="TreeGrafter"/>
</dbReference>
<evidence type="ECO:0000313" key="6">
    <source>
        <dbReference type="EMBL" id="AZE29760.1"/>
    </source>
</evidence>
<evidence type="ECO:0000256" key="2">
    <source>
        <dbReference type="ARBA" id="ARBA00022723"/>
    </source>
</evidence>
<reference evidence="6 7" key="1">
    <citation type="submission" date="2018-03" db="EMBL/GenBank/DDBJ databases">
        <title>Diversity of phytobeneficial traits revealed by whole-genome analysis of worldwide-isolated phenazine-producing Pseudomonas spp.</title>
        <authorList>
            <person name="Biessy A."/>
            <person name="Novinscak A."/>
            <person name="Blom J."/>
            <person name="Leger G."/>
            <person name="Thomashow L.S."/>
            <person name="Cazorla F.M."/>
            <person name="Josic D."/>
            <person name="Filion M."/>
        </authorList>
    </citation>
    <scope>NUCLEOTIDE SEQUENCE [LARGE SCALE GENOMIC DNA]</scope>
    <source>
        <strain evidence="6 7">ChPhzS24</strain>
    </source>
</reference>
<sequence length="268" mass="29698">MSATLNSRLNSTETAAKLPAVIVNADDFGLDPEYNQLTLRAFERGVISSATLMANMPAFEDACRLARENSLQGRIGLHFNLTYGEPLSVPIRSQRRFCNSSGEFDLRLPRSVLHLPASTVAAVREELEAQWQRCVDQGLRPSHIDSHQHVHNLWPIAPIVARFAAQQGVPVRLARNVGGNIGLAKRLFKNALNRRIVRLSGATVAFVCTPRDLLQGFRPAGALEVVVHPTLLADGDFGDDYLPEGQSLDRLLRETLRGHRHIAYSQLR</sequence>
<proteinExistence type="predicted"/>
<evidence type="ECO:0000256" key="1">
    <source>
        <dbReference type="ARBA" id="ARBA00001946"/>
    </source>
</evidence>
<dbReference type="EMBL" id="CP027750">
    <property type="protein sequence ID" value="AZE29760.1"/>
    <property type="molecule type" value="Genomic_DNA"/>
</dbReference>
<dbReference type="GO" id="GO:0005975">
    <property type="term" value="P:carbohydrate metabolic process"/>
    <property type="evidence" value="ECO:0007669"/>
    <property type="project" value="InterPro"/>
</dbReference>
<dbReference type="PANTHER" id="PTHR31609">
    <property type="entry name" value="YDJC DEACETYLASE FAMILY MEMBER"/>
    <property type="match status" value="1"/>
</dbReference>